<evidence type="ECO:0000256" key="2">
    <source>
        <dbReference type="ARBA" id="ARBA00009347"/>
    </source>
</evidence>
<dbReference type="KEGG" id="psuu:Psuf_065350"/>
<keyword evidence="8" id="KW-1185">Reference proteome</keyword>
<protein>
    <submittedName>
        <fullName evidence="7">Acyl-CoA dehydrogenase</fullName>
    </submittedName>
</protein>
<keyword evidence="3" id="KW-0285">Flavoprotein</keyword>
<dbReference type="EMBL" id="AP022871">
    <property type="protein sequence ID" value="BCB89222.1"/>
    <property type="molecule type" value="Genomic_DNA"/>
</dbReference>
<keyword evidence="4" id="KW-0274">FAD</keyword>
<dbReference type="InterPro" id="IPR036250">
    <property type="entry name" value="AcylCo_DH-like_C"/>
</dbReference>
<proteinExistence type="inferred from homology"/>
<dbReference type="InterPro" id="IPR037069">
    <property type="entry name" value="AcylCoA_DH/ox_N_sf"/>
</dbReference>
<comment type="cofactor">
    <cofactor evidence="1">
        <name>FAD</name>
        <dbReference type="ChEBI" id="CHEBI:57692"/>
    </cofactor>
</comment>
<dbReference type="Gene3D" id="1.20.140.10">
    <property type="entry name" value="Butyryl-CoA Dehydrogenase, subunit A, domain 3"/>
    <property type="match status" value="1"/>
</dbReference>
<dbReference type="AlphaFoldDB" id="A0A6F8YSY7"/>
<dbReference type="Pfam" id="PF02771">
    <property type="entry name" value="Acyl-CoA_dh_N"/>
    <property type="match status" value="1"/>
</dbReference>
<sequence length="379" mass="40708">MSRAVAGVAEALVAVDGARAVIAEEAVKADKAAAFPTRSIATLKDAGLMSAAIPSRYGGHGFDALQLSEVGRSLGTLCGSTAMIWAMHQIQLGCMEHSAEQQRELADYLRRASREQLLIASMTSEEGVGGNLRTSKAAVRQVPGGVEVAKRALTVSYAEAADSFLVTARRGPEAAAGDQVLVLVESHQATLRQTGTWDTLGMRGTCSAPQALTAVVRSWQVLRQPFSEIATHCMVPLSHILWSAVWSGIAEDAMRRSIGYTRAKLRKSTAAPDPRVAWMHAHGQMMKDSIRLFAADYAKDPRGRGLAVRANALKMRVSIDAVRIAQMALEVCGMAGYSEIGEFSVSRHLRDLYSARLMISNDRLGAVNAELLSFGDDLI</sequence>
<feature type="domain" description="Acyl-CoA dehydrogenase/oxidase N-terminal" evidence="6">
    <location>
        <begin position="18"/>
        <end position="104"/>
    </location>
</feature>
<dbReference type="Proteomes" id="UP000503011">
    <property type="component" value="Chromosome"/>
</dbReference>
<dbReference type="PANTHER" id="PTHR43884">
    <property type="entry name" value="ACYL-COA DEHYDROGENASE"/>
    <property type="match status" value="1"/>
</dbReference>
<dbReference type="GO" id="GO:0050660">
    <property type="term" value="F:flavin adenine dinucleotide binding"/>
    <property type="evidence" value="ECO:0007669"/>
    <property type="project" value="InterPro"/>
</dbReference>
<dbReference type="SUPFAM" id="SSF56645">
    <property type="entry name" value="Acyl-CoA dehydrogenase NM domain-like"/>
    <property type="match status" value="1"/>
</dbReference>
<evidence type="ECO:0000259" key="5">
    <source>
        <dbReference type="Pfam" id="PF00441"/>
    </source>
</evidence>
<feature type="domain" description="Acyl-CoA dehydrogenase/oxidase C-terminal" evidence="5">
    <location>
        <begin position="243"/>
        <end position="356"/>
    </location>
</feature>
<comment type="similarity">
    <text evidence="2">Belongs to the acyl-CoA dehydrogenase family.</text>
</comment>
<reference evidence="7 8" key="1">
    <citation type="submission" date="2020-03" db="EMBL/GenBank/DDBJ databases">
        <title>Whole genome shotgun sequence of Phytohabitans suffuscus NBRC 105367.</title>
        <authorList>
            <person name="Komaki H."/>
            <person name="Tamura T."/>
        </authorList>
    </citation>
    <scope>NUCLEOTIDE SEQUENCE [LARGE SCALE GENOMIC DNA]</scope>
    <source>
        <strain evidence="7 8">NBRC 105367</strain>
    </source>
</reference>
<organism evidence="7 8">
    <name type="scientific">Phytohabitans suffuscus</name>
    <dbReference type="NCBI Taxonomy" id="624315"/>
    <lineage>
        <taxon>Bacteria</taxon>
        <taxon>Bacillati</taxon>
        <taxon>Actinomycetota</taxon>
        <taxon>Actinomycetes</taxon>
        <taxon>Micromonosporales</taxon>
        <taxon>Micromonosporaceae</taxon>
    </lineage>
</organism>
<evidence type="ECO:0000256" key="1">
    <source>
        <dbReference type="ARBA" id="ARBA00001974"/>
    </source>
</evidence>
<dbReference type="Gene3D" id="1.10.540.10">
    <property type="entry name" value="Acyl-CoA dehydrogenase/oxidase, N-terminal domain"/>
    <property type="match status" value="1"/>
</dbReference>
<name>A0A6F8YSY7_9ACTN</name>
<evidence type="ECO:0000313" key="8">
    <source>
        <dbReference type="Proteomes" id="UP000503011"/>
    </source>
</evidence>
<dbReference type="RefSeq" id="WP_173161077.1">
    <property type="nucleotide sequence ID" value="NZ_AP022871.1"/>
</dbReference>
<dbReference type="InterPro" id="IPR013786">
    <property type="entry name" value="AcylCoA_DH/ox_N"/>
</dbReference>
<evidence type="ECO:0000259" key="6">
    <source>
        <dbReference type="Pfam" id="PF02771"/>
    </source>
</evidence>
<dbReference type="GO" id="GO:0003995">
    <property type="term" value="F:acyl-CoA dehydrogenase activity"/>
    <property type="evidence" value="ECO:0007669"/>
    <property type="project" value="TreeGrafter"/>
</dbReference>
<gene>
    <name evidence="7" type="ORF">Psuf_065350</name>
</gene>
<dbReference type="PANTHER" id="PTHR43884:SF12">
    <property type="entry name" value="ISOVALERYL-COA DEHYDROGENASE, MITOCHONDRIAL-RELATED"/>
    <property type="match status" value="1"/>
</dbReference>
<dbReference type="SUPFAM" id="SSF47203">
    <property type="entry name" value="Acyl-CoA dehydrogenase C-terminal domain-like"/>
    <property type="match status" value="1"/>
</dbReference>
<dbReference type="Pfam" id="PF00441">
    <property type="entry name" value="Acyl-CoA_dh_1"/>
    <property type="match status" value="1"/>
</dbReference>
<dbReference type="InterPro" id="IPR009075">
    <property type="entry name" value="AcylCo_DH/oxidase_C"/>
</dbReference>
<evidence type="ECO:0000313" key="7">
    <source>
        <dbReference type="EMBL" id="BCB89222.1"/>
    </source>
</evidence>
<evidence type="ECO:0000256" key="4">
    <source>
        <dbReference type="ARBA" id="ARBA00022827"/>
    </source>
</evidence>
<dbReference type="InterPro" id="IPR009100">
    <property type="entry name" value="AcylCoA_DH/oxidase_NM_dom_sf"/>
</dbReference>
<reference evidence="7 8" key="2">
    <citation type="submission" date="2020-03" db="EMBL/GenBank/DDBJ databases">
        <authorList>
            <person name="Ichikawa N."/>
            <person name="Kimura A."/>
            <person name="Kitahashi Y."/>
            <person name="Uohara A."/>
        </authorList>
    </citation>
    <scope>NUCLEOTIDE SEQUENCE [LARGE SCALE GENOMIC DNA]</scope>
    <source>
        <strain evidence="7 8">NBRC 105367</strain>
    </source>
</reference>
<dbReference type="InterPro" id="IPR046373">
    <property type="entry name" value="Acyl-CoA_Oxase/DH_mid-dom_sf"/>
</dbReference>
<accession>A0A6F8YSY7</accession>
<dbReference type="Gene3D" id="2.40.110.10">
    <property type="entry name" value="Butyryl-CoA Dehydrogenase, subunit A, domain 2"/>
    <property type="match status" value="1"/>
</dbReference>
<evidence type="ECO:0000256" key="3">
    <source>
        <dbReference type="ARBA" id="ARBA00022630"/>
    </source>
</evidence>